<dbReference type="PATRIC" id="fig|316.101.peg.2782"/>
<dbReference type="Pfam" id="PF20249">
    <property type="entry name" value="VasX_N"/>
    <property type="match status" value="1"/>
</dbReference>
<feature type="transmembrane region" description="Helical" evidence="3">
    <location>
        <begin position="827"/>
        <end position="848"/>
    </location>
</feature>
<dbReference type="OrthoDB" id="6339631at2"/>
<evidence type="ECO:0000256" key="1">
    <source>
        <dbReference type="SAM" id="Coils"/>
    </source>
</evidence>
<feature type="domain" description="Toxin VasX N-terminal region" evidence="4">
    <location>
        <begin position="30"/>
        <end position="179"/>
    </location>
</feature>
<evidence type="ECO:0000256" key="2">
    <source>
        <dbReference type="SAM" id="MobiDB-lite"/>
    </source>
</evidence>
<dbReference type="EMBL" id="JYHV01000037">
    <property type="protein sequence ID" value="KJH79399.1"/>
    <property type="molecule type" value="Genomic_DNA"/>
</dbReference>
<protein>
    <recommendedName>
        <fullName evidence="4">Toxin VasX N-terminal region domain-containing protein</fullName>
    </recommendedName>
</protein>
<feature type="transmembrane region" description="Helical" evidence="3">
    <location>
        <begin position="869"/>
        <end position="896"/>
    </location>
</feature>
<feature type="coiled-coil region" evidence="1">
    <location>
        <begin position="619"/>
        <end position="669"/>
    </location>
</feature>
<dbReference type="InterPro" id="IPR046864">
    <property type="entry name" value="VasX_N"/>
</dbReference>
<sequence>MSTTTSDKTLQQAKRNQAFEDKPANANGQCPLKAGEIAIHPVRYAIDESPARGSAQGPNPLPKGWSSSNLPKLKTRSYTLRQLRDGWLYVWNETDRTLHEYQVKGHQFIRHQWGSAQLGKDERNNPGDSQPYLLYPKRSRLLIAYAPVQWTWRLCEKMRSNPQEQKRWMRALDLPQYCTQMQAAHAAPIREIGSAVADILAGGEAPTFKSCLVAANNDDTSRPCKKPIDQALILGSVPDQDSALFVALDDPMAIVDDLAMNLQGRWLELAAADKQHANKINSATLIQGLCGVKLDPFMPKSVSTNPSRKQAFIKDAHSLLDSEAQLLNHGGSDATLTLKSLQVQRVQQQFRTNWGNPPSGPKWRALVEEWQQKKTWREDVRFDEAWSYLQERADEMERLNTHIQRSESDLLAWLKSLSPKAEEVFYDPCHPQQSTDLLDTMANLYEQLGASDTGKQWLCEQYGKPTTLAGLALFNFSAELSALIDKISANFTTYGTIDNQGRQGDGSGQAHGGLSDITSEVSRANEVKSVLDLPSVQASNLYKDLSEPGKHAFETLRNVVGQKAKDSWNLMAFVLLPALSTKFAPKVRIFAFSVTQVLVSTEISTQTRLILDAEFAKKNRQWQMQVAQLEKNIKGLQRTLSLPGKGPDKRSARIQLLGLEQKRETLNLQRPNEVIGSVVTETRITKVQTRQVAMWLATLGQSELLDQLQLKAKNSASYAARSRQWMNQELGGSLPVLVAGLNVWNFINSLDKARNDGIFSEDELRTVGANAAYTANALMALWTVPAWNKWAKLEKTIGRNTTQLAKAGVRAWLKTGEVEASLLARQLVLRTMGMAAFGAIAAGVEAWQVSKDVSNATSPEEKYAQSTKLVALIFMSSVAGVQLVGSALGFWFGFAWVMSNPVTIIIALLGVIYLIASMIANQYKREGLRLWLYRSSWGKSPTWTHSDEHHKEELRTLKEICLRPSLAARASTLPYYGRGPRIYTGFWLQLLLPSELAGTTVKLQPAMVDSGWFSDSLMQGMADKFYDQFLEGYWAPIDQFGQPPAQRPSGPLPGDTLYPEGTQHRLWQTWVAYQRSPMLELEVRYPEQILESTNGQGYMFRVDIGSSSSEANLKSDALSKEPNSDMVLSSQSTRLLSLQVPHTSK</sequence>
<evidence type="ECO:0000313" key="5">
    <source>
        <dbReference type="EMBL" id="KJH79399.1"/>
    </source>
</evidence>
<feature type="region of interest" description="Disordered" evidence="2">
    <location>
        <begin position="1111"/>
        <end position="1132"/>
    </location>
</feature>
<feature type="transmembrane region" description="Helical" evidence="3">
    <location>
        <begin position="902"/>
        <end position="920"/>
    </location>
</feature>
<evidence type="ECO:0000256" key="3">
    <source>
        <dbReference type="SAM" id="Phobius"/>
    </source>
</evidence>
<keyword evidence="3" id="KW-0812">Transmembrane</keyword>
<dbReference type="CDD" id="cd20708">
    <property type="entry name" value="MIX_IV"/>
    <property type="match status" value="1"/>
</dbReference>
<dbReference type="NCBIfam" id="NF041559">
    <property type="entry name" value="BTH_I2691_fam"/>
    <property type="match status" value="1"/>
</dbReference>
<keyword evidence="3" id="KW-1133">Transmembrane helix</keyword>
<evidence type="ECO:0000313" key="6">
    <source>
        <dbReference type="Proteomes" id="UP000032487"/>
    </source>
</evidence>
<evidence type="ECO:0000259" key="4">
    <source>
        <dbReference type="Pfam" id="PF20249"/>
    </source>
</evidence>
<dbReference type="AlphaFoldDB" id="A0A0D9AF70"/>
<dbReference type="RefSeq" id="WP_045163908.1">
    <property type="nucleotide sequence ID" value="NZ_JYHV01000037.1"/>
</dbReference>
<keyword evidence="1" id="KW-0175">Coiled coil</keyword>
<feature type="region of interest" description="Disordered" evidence="2">
    <location>
        <begin position="1"/>
        <end position="30"/>
    </location>
</feature>
<dbReference type="InterPro" id="IPR048126">
    <property type="entry name" value="Toxin_VasX"/>
</dbReference>
<gene>
    <name evidence="5" type="ORF">UF78_19715</name>
</gene>
<comment type="caution">
    <text evidence="5">The sequence shown here is derived from an EMBL/GenBank/DDBJ whole genome shotgun (WGS) entry which is preliminary data.</text>
</comment>
<proteinExistence type="predicted"/>
<feature type="region of interest" description="Disordered" evidence="2">
    <location>
        <begin position="49"/>
        <end position="68"/>
    </location>
</feature>
<keyword evidence="3" id="KW-0472">Membrane</keyword>
<feature type="compositionally biased region" description="Polar residues" evidence="2">
    <location>
        <begin position="1"/>
        <end position="15"/>
    </location>
</feature>
<reference evidence="5 6" key="1">
    <citation type="submission" date="2015-02" db="EMBL/GenBank/DDBJ databases">
        <title>Draft genome sequence of Pseudomonas stutzeri NT0128 isolated from wheat (Triticum turgidum) rhizosphere.</title>
        <authorList>
            <person name="Tovi N."/>
            <person name="Frenk S."/>
            <person name="Hadar Y."/>
            <person name="Minz D."/>
        </authorList>
    </citation>
    <scope>NUCLEOTIDE SEQUENCE [LARGE SCALE GENOMIC DNA]</scope>
    <source>
        <strain evidence="5 6">NT0128</strain>
    </source>
</reference>
<dbReference type="Proteomes" id="UP000032487">
    <property type="component" value="Unassembled WGS sequence"/>
</dbReference>
<name>A0A0D9AF70_STUST</name>
<organism evidence="5 6">
    <name type="scientific">Stutzerimonas stutzeri</name>
    <name type="common">Pseudomonas stutzeri</name>
    <dbReference type="NCBI Taxonomy" id="316"/>
    <lineage>
        <taxon>Bacteria</taxon>
        <taxon>Pseudomonadati</taxon>
        <taxon>Pseudomonadota</taxon>
        <taxon>Gammaproteobacteria</taxon>
        <taxon>Pseudomonadales</taxon>
        <taxon>Pseudomonadaceae</taxon>
        <taxon>Stutzerimonas</taxon>
    </lineage>
</organism>
<accession>A0A0D9AF70</accession>